<sequence length="151" mass="17064">MTMPVIKCIAAADYLGLLPCSDACQHEHRIGLSLKVGNIAFTRQWLGVRSDDNCDTAMVHVRDAVLSDMREVLIKATSWLQPLEPLKYIILLEYPKQDPGLELLYALPDLWTIDETRSMPTTIRGKIGPSDSIIVAFFDEERTEIRCAFIQ</sequence>
<dbReference type="EMBL" id="KV441554">
    <property type="protein sequence ID" value="OAG03781.1"/>
    <property type="molecule type" value="Genomic_DNA"/>
</dbReference>
<organism evidence="1 2">
    <name type="scientific">Paraphaeosphaeria sporulosa</name>
    <dbReference type="NCBI Taxonomy" id="1460663"/>
    <lineage>
        <taxon>Eukaryota</taxon>
        <taxon>Fungi</taxon>
        <taxon>Dikarya</taxon>
        <taxon>Ascomycota</taxon>
        <taxon>Pezizomycotina</taxon>
        <taxon>Dothideomycetes</taxon>
        <taxon>Pleosporomycetidae</taxon>
        <taxon>Pleosporales</taxon>
        <taxon>Massarineae</taxon>
        <taxon>Didymosphaeriaceae</taxon>
        <taxon>Paraphaeosphaeria</taxon>
    </lineage>
</organism>
<name>A0A177C9I2_9PLEO</name>
<keyword evidence="2" id="KW-1185">Reference proteome</keyword>
<dbReference type="GeneID" id="28771195"/>
<dbReference type="Proteomes" id="UP000077069">
    <property type="component" value="Unassembled WGS sequence"/>
</dbReference>
<dbReference type="RefSeq" id="XP_018034146.1">
    <property type="nucleotide sequence ID" value="XM_018187709.1"/>
</dbReference>
<dbReference type="AlphaFoldDB" id="A0A177C9I2"/>
<proteinExistence type="predicted"/>
<evidence type="ECO:0000313" key="2">
    <source>
        <dbReference type="Proteomes" id="UP000077069"/>
    </source>
</evidence>
<gene>
    <name evidence="1" type="ORF">CC84DRAFT_866443</name>
</gene>
<dbReference type="InParanoid" id="A0A177C9I2"/>
<protein>
    <submittedName>
        <fullName evidence="1">Uncharacterized protein</fullName>
    </submittedName>
</protein>
<evidence type="ECO:0000313" key="1">
    <source>
        <dbReference type="EMBL" id="OAG03781.1"/>
    </source>
</evidence>
<accession>A0A177C9I2</accession>
<reference evidence="1 2" key="1">
    <citation type="submission" date="2016-05" db="EMBL/GenBank/DDBJ databases">
        <title>Comparative analysis of secretome profiles of manganese(II)-oxidizing ascomycete fungi.</title>
        <authorList>
            <consortium name="DOE Joint Genome Institute"/>
            <person name="Zeiner C.A."/>
            <person name="Purvine S.O."/>
            <person name="Zink E.M."/>
            <person name="Wu S."/>
            <person name="Pasa-Tolic L."/>
            <person name="Chaput D.L."/>
            <person name="Haridas S."/>
            <person name="Grigoriev I.V."/>
            <person name="Santelli C.M."/>
            <person name="Hansel C.M."/>
        </authorList>
    </citation>
    <scope>NUCLEOTIDE SEQUENCE [LARGE SCALE GENOMIC DNA]</scope>
    <source>
        <strain evidence="1 2">AP3s5-JAC2a</strain>
    </source>
</reference>